<protein>
    <recommendedName>
        <fullName evidence="5">DUF2946 domain-containing protein</fullName>
    </recommendedName>
</protein>
<evidence type="ECO:0008006" key="5">
    <source>
        <dbReference type="Google" id="ProtNLM"/>
    </source>
</evidence>
<dbReference type="RefSeq" id="WP_310322528.1">
    <property type="nucleotide sequence ID" value="NZ_JAVDWU010000017.1"/>
</dbReference>
<feature type="compositionally biased region" description="Basic and acidic residues" evidence="1">
    <location>
        <begin position="61"/>
        <end position="74"/>
    </location>
</feature>
<accession>A0ABU1WUY0</accession>
<feature type="signal peptide" evidence="2">
    <location>
        <begin position="1"/>
        <end position="19"/>
    </location>
</feature>
<comment type="caution">
    <text evidence="3">The sequence shown here is derived from an EMBL/GenBank/DDBJ whole genome shotgun (WGS) entry which is preliminary data.</text>
</comment>
<gene>
    <name evidence="3" type="ORF">J2W49_005075</name>
</gene>
<reference evidence="3 4" key="1">
    <citation type="submission" date="2023-07" db="EMBL/GenBank/DDBJ databases">
        <title>Sorghum-associated microbial communities from plants grown in Nebraska, USA.</title>
        <authorList>
            <person name="Schachtman D."/>
        </authorList>
    </citation>
    <scope>NUCLEOTIDE SEQUENCE [LARGE SCALE GENOMIC DNA]</scope>
    <source>
        <strain evidence="3 4">4249</strain>
    </source>
</reference>
<name>A0ABU1WUY0_9BURK</name>
<sequence>MRRLLLVFMIALLPLRALVGDAMVMAMTAVPAAHDTNAAGMGNLPCPEHTAAALPGQDAAHGSEHHAETHGHDADDQHAVCDLCNGPAMTHAMLAPTPLPAEHGLDVAPVARFASSEPHRGIKPPIS</sequence>
<organism evidence="3 4">
    <name type="scientific">Hydrogenophaga palleronii</name>
    <dbReference type="NCBI Taxonomy" id="65655"/>
    <lineage>
        <taxon>Bacteria</taxon>
        <taxon>Pseudomonadati</taxon>
        <taxon>Pseudomonadota</taxon>
        <taxon>Betaproteobacteria</taxon>
        <taxon>Burkholderiales</taxon>
        <taxon>Comamonadaceae</taxon>
        <taxon>Hydrogenophaga</taxon>
    </lineage>
</organism>
<feature type="chain" id="PRO_5045924204" description="DUF2946 domain-containing protein" evidence="2">
    <location>
        <begin position="20"/>
        <end position="127"/>
    </location>
</feature>
<evidence type="ECO:0000256" key="2">
    <source>
        <dbReference type="SAM" id="SignalP"/>
    </source>
</evidence>
<evidence type="ECO:0000256" key="1">
    <source>
        <dbReference type="SAM" id="MobiDB-lite"/>
    </source>
</evidence>
<evidence type="ECO:0000313" key="4">
    <source>
        <dbReference type="Proteomes" id="UP001265700"/>
    </source>
</evidence>
<proteinExistence type="predicted"/>
<keyword evidence="4" id="KW-1185">Reference proteome</keyword>
<feature type="region of interest" description="Disordered" evidence="1">
    <location>
        <begin position="48"/>
        <end position="74"/>
    </location>
</feature>
<evidence type="ECO:0000313" key="3">
    <source>
        <dbReference type="EMBL" id="MDR7153095.1"/>
    </source>
</evidence>
<keyword evidence="2" id="KW-0732">Signal</keyword>
<dbReference type="Proteomes" id="UP001265700">
    <property type="component" value="Unassembled WGS sequence"/>
</dbReference>
<dbReference type="EMBL" id="JAVDWU010000017">
    <property type="protein sequence ID" value="MDR7153095.1"/>
    <property type="molecule type" value="Genomic_DNA"/>
</dbReference>